<dbReference type="Proteomes" id="UP001200145">
    <property type="component" value="Unassembled WGS sequence"/>
</dbReference>
<keyword evidence="1" id="KW-0808">Transferase</keyword>
<dbReference type="EMBL" id="JAKEVY010000003">
    <property type="protein sequence ID" value="MCF1715732.1"/>
    <property type="molecule type" value="Genomic_DNA"/>
</dbReference>
<keyword evidence="2" id="KW-1185">Reference proteome</keyword>
<accession>A0ABS9BKU3</accession>
<gene>
    <name evidence="1" type="ORF">L0U88_13925</name>
</gene>
<dbReference type="GO" id="GO:0016740">
    <property type="term" value="F:transferase activity"/>
    <property type="evidence" value="ECO:0007669"/>
    <property type="project" value="UniProtKB-KW"/>
</dbReference>
<protein>
    <submittedName>
        <fullName evidence="1">Glycosyl transferase</fullName>
    </submittedName>
</protein>
<comment type="caution">
    <text evidence="1">The sequence shown here is derived from an EMBL/GenBank/DDBJ whole genome shotgun (WGS) entry which is preliminary data.</text>
</comment>
<dbReference type="RefSeq" id="WP_234866681.1">
    <property type="nucleotide sequence ID" value="NZ_JAKEVY010000003.1"/>
</dbReference>
<organism evidence="1 2">
    <name type="scientific">Flavihumibacter fluminis</name>
    <dbReference type="NCBI Taxonomy" id="2909236"/>
    <lineage>
        <taxon>Bacteria</taxon>
        <taxon>Pseudomonadati</taxon>
        <taxon>Bacteroidota</taxon>
        <taxon>Chitinophagia</taxon>
        <taxon>Chitinophagales</taxon>
        <taxon>Chitinophagaceae</taxon>
        <taxon>Flavihumibacter</taxon>
    </lineage>
</organism>
<reference evidence="1 2" key="1">
    <citation type="submission" date="2022-01" db="EMBL/GenBank/DDBJ databases">
        <title>Flavihumibacter sp. nov., isolated from sediment of a river.</title>
        <authorList>
            <person name="Liu H."/>
        </authorList>
    </citation>
    <scope>NUCLEOTIDE SEQUENCE [LARGE SCALE GENOMIC DNA]</scope>
    <source>
        <strain evidence="1 2">RY-1</strain>
    </source>
</reference>
<sequence length="344" mass="39385">MKIFYAVQATGNGHISRAAQLLPYLQRYGKVDVFLSGANAQLQNELPVRYRSKGLSLFYNTNGGLHYNRIASQLNPLRLWKEVRDLPVENYDVVINDFESITAMSCLYKKVPSVNLGHQAAFQSDRVPRPAKQDFFGEWLLKNYARASQHIGLHFKKYDDFIFEPVIKKDILQASPRNMGHITVYLSAYSDQSLIPVFQQLRAFKFEVFSRQVSRPEEHKNVKLLPVNQRLFNESMINSFGVITGAGFETPAEVLHMGKKLMVIPIQGQYEQFCNAAALETFGIPVLKKIDIGFCSQFLKWIGTEQRNELQYNNNIPEILDYLMDNYPSKGVSLELLYPDLMIG</sequence>
<proteinExistence type="predicted"/>
<name>A0ABS9BKU3_9BACT</name>
<evidence type="ECO:0000313" key="1">
    <source>
        <dbReference type="EMBL" id="MCF1715732.1"/>
    </source>
</evidence>
<evidence type="ECO:0000313" key="2">
    <source>
        <dbReference type="Proteomes" id="UP001200145"/>
    </source>
</evidence>
<dbReference type="Pfam" id="PF13528">
    <property type="entry name" value="Glyco_trans_1_3"/>
    <property type="match status" value="1"/>
</dbReference>